<evidence type="ECO:0000313" key="3">
    <source>
        <dbReference type="Proteomes" id="UP001365128"/>
    </source>
</evidence>
<organism evidence="2 3">
    <name type="scientific">Phyllosticta citricarpa</name>
    <dbReference type="NCBI Taxonomy" id="55181"/>
    <lineage>
        <taxon>Eukaryota</taxon>
        <taxon>Fungi</taxon>
        <taxon>Dikarya</taxon>
        <taxon>Ascomycota</taxon>
        <taxon>Pezizomycotina</taxon>
        <taxon>Dothideomycetes</taxon>
        <taxon>Dothideomycetes incertae sedis</taxon>
        <taxon>Botryosphaeriales</taxon>
        <taxon>Phyllostictaceae</taxon>
        <taxon>Phyllosticta</taxon>
    </lineage>
</organism>
<name>A0ABR1MLJ3_9PEZI</name>
<accession>A0ABR1MLJ3</accession>
<protein>
    <submittedName>
        <fullName evidence="2">Uncharacterized protein</fullName>
    </submittedName>
</protein>
<keyword evidence="1" id="KW-0732">Signal</keyword>
<evidence type="ECO:0000313" key="2">
    <source>
        <dbReference type="EMBL" id="KAK7550006.1"/>
    </source>
</evidence>
<comment type="caution">
    <text evidence="2">The sequence shown here is derived from an EMBL/GenBank/DDBJ whole genome shotgun (WGS) entry which is preliminary data.</text>
</comment>
<feature type="chain" id="PRO_5046262335" evidence="1">
    <location>
        <begin position="32"/>
        <end position="189"/>
    </location>
</feature>
<evidence type="ECO:0000256" key="1">
    <source>
        <dbReference type="SAM" id="SignalP"/>
    </source>
</evidence>
<gene>
    <name evidence="2" type="ORF">IWX46DRAFT_438550</name>
</gene>
<dbReference type="Proteomes" id="UP001365128">
    <property type="component" value="Unassembled WGS sequence"/>
</dbReference>
<reference evidence="2 3" key="1">
    <citation type="submission" date="2024-04" db="EMBL/GenBank/DDBJ databases">
        <title>Phyllosticta paracitricarpa is synonymous to the EU quarantine fungus P. citricarpa based on phylogenomic analyses.</title>
        <authorList>
            <consortium name="Lawrence Berkeley National Laboratory"/>
            <person name="Van Ingen-Buijs V.A."/>
            <person name="Van Westerhoven A.C."/>
            <person name="Haridas S."/>
            <person name="Skiadas P."/>
            <person name="Martin F."/>
            <person name="Groenewald J.Z."/>
            <person name="Crous P.W."/>
            <person name="Seidl M.F."/>
        </authorList>
    </citation>
    <scope>NUCLEOTIDE SEQUENCE [LARGE SCALE GENOMIC DNA]</scope>
    <source>
        <strain evidence="2 3">CBS 122670</strain>
    </source>
</reference>
<sequence length="189" mass="20712">MARSGHRRSMYIAAHFQRLLVLISKIGACVSTTDIDCARDDGQNYYRGEGAAAAAAAAAWGRQFASRSVFRWIDAKRGFPFAAHGTQCPLLSVSSPLAEKVAEGELRASKRQFALVLLHFAIKLRLEAASELRVFCDHPCPCFELRPAARGSSSAAWLDVESSQLHRRSGMIGAFDASGWSTWRQLCHG</sequence>
<dbReference type="EMBL" id="JBBPDW010000008">
    <property type="protein sequence ID" value="KAK7550006.1"/>
    <property type="molecule type" value="Genomic_DNA"/>
</dbReference>
<proteinExistence type="predicted"/>
<keyword evidence="3" id="KW-1185">Reference proteome</keyword>
<feature type="signal peptide" evidence="1">
    <location>
        <begin position="1"/>
        <end position="31"/>
    </location>
</feature>